<dbReference type="EMBL" id="JAVRQU010000001">
    <property type="protein sequence ID" value="KAK5708417.1"/>
    <property type="molecule type" value="Genomic_DNA"/>
</dbReference>
<feature type="compositionally biased region" description="Low complexity" evidence="1">
    <location>
        <begin position="82"/>
        <end position="95"/>
    </location>
</feature>
<protein>
    <submittedName>
        <fullName evidence="2">Uncharacterized protein</fullName>
    </submittedName>
</protein>
<comment type="caution">
    <text evidence="2">The sequence shown here is derived from an EMBL/GenBank/DDBJ whole genome shotgun (WGS) entry which is preliminary data.</text>
</comment>
<organism evidence="2 3">
    <name type="scientific">Elasticomyces elasticus</name>
    <dbReference type="NCBI Taxonomy" id="574655"/>
    <lineage>
        <taxon>Eukaryota</taxon>
        <taxon>Fungi</taxon>
        <taxon>Dikarya</taxon>
        <taxon>Ascomycota</taxon>
        <taxon>Pezizomycotina</taxon>
        <taxon>Dothideomycetes</taxon>
        <taxon>Dothideomycetidae</taxon>
        <taxon>Mycosphaerellales</taxon>
        <taxon>Teratosphaeriaceae</taxon>
        <taxon>Elasticomyces</taxon>
    </lineage>
</organism>
<dbReference type="Proteomes" id="UP001310594">
    <property type="component" value="Unassembled WGS sequence"/>
</dbReference>
<dbReference type="AlphaFoldDB" id="A0AAN7WFN1"/>
<evidence type="ECO:0000313" key="3">
    <source>
        <dbReference type="Proteomes" id="UP001310594"/>
    </source>
</evidence>
<feature type="region of interest" description="Disordered" evidence="1">
    <location>
        <begin position="82"/>
        <end position="101"/>
    </location>
</feature>
<sequence>MSLDLDGAVGVPAAEISKDSTVEVLLRRKPFAKALTVIWRSARGIKMTKKYQMNFSLAETSTLSHEALALLRLELLTRVSSTKTGSSCGGSCAHAAADKRP</sequence>
<gene>
    <name evidence="2" type="ORF">LTR97_000957</name>
</gene>
<evidence type="ECO:0000313" key="2">
    <source>
        <dbReference type="EMBL" id="KAK5708417.1"/>
    </source>
</evidence>
<proteinExistence type="predicted"/>
<name>A0AAN7WFN1_9PEZI</name>
<accession>A0AAN7WFN1</accession>
<reference evidence="2" key="1">
    <citation type="submission" date="2023-08" db="EMBL/GenBank/DDBJ databases">
        <title>Black Yeasts Isolated from many extreme environments.</title>
        <authorList>
            <person name="Coleine C."/>
            <person name="Stajich J.E."/>
            <person name="Selbmann L."/>
        </authorList>
    </citation>
    <scope>NUCLEOTIDE SEQUENCE</scope>
    <source>
        <strain evidence="2">CCFEE 5810</strain>
    </source>
</reference>
<evidence type="ECO:0000256" key="1">
    <source>
        <dbReference type="SAM" id="MobiDB-lite"/>
    </source>
</evidence>